<dbReference type="EMBL" id="GBXM01034159">
    <property type="protein sequence ID" value="JAH74418.1"/>
    <property type="molecule type" value="Transcribed_RNA"/>
</dbReference>
<dbReference type="AlphaFoldDB" id="A0A0E9VB34"/>
<accession>A0A0E9VB34</accession>
<protein>
    <submittedName>
        <fullName evidence="1">Uncharacterized protein</fullName>
    </submittedName>
</protein>
<reference evidence="1" key="1">
    <citation type="submission" date="2014-11" db="EMBL/GenBank/DDBJ databases">
        <authorList>
            <person name="Amaro Gonzalez C."/>
        </authorList>
    </citation>
    <scope>NUCLEOTIDE SEQUENCE</scope>
</reference>
<reference evidence="1" key="2">
    <citation type="journal article" date="2015" name="Fish Shellfish Immunol.">
        <title>Early steps in the European eel (Anguilla anguilla)-Vibrio vulnificus interaction in the gills: Role of the RtxA13 toxin.</title>
        <authorList>
            <person name="Callol A."/>
            <person name="Pajuelo D."/>
            <person name="Ebbesson L."/>
            <person name="Teles M."/>
            <person name="MacKenzie S."/>
            <person name="Amaro C."/>
        </authorList>
    </citation>
    <scope>NUCLEOTIDE SEQUENCE</scope>
</reference>
<proteinExistence type="predicted"/>
<organism evidence="1">
    <name type="scientific">Anguilla anguilla</name>
    <name type="common">European freshwater eel</name>
    <name type="synonym">Muraena anguilla</name>
    <dbReference type="NCBI Taxonomy" id="7936"/>
    <lineage>
        <taxon>Eukaryota</taxon>
        <taxon>Metazoa</taxon>
        <taxon>Chordata</taxon>
        <taxon>Craniata</taxon>
        <taxon>Vertebrata</taxon>
        <taxon>Euteleostomi</taxon>
        <taxon>Actinopterygii</taxon>
        <taxon>Neopterygii</taxon>
        <taxon>Teleostei</taxon>
        <taxon>Anguilliformes</taxon>
        <taxon>Anguillidae</taxon>
        <taxon>Anguilla</taxon>
    </lineage>
</organism>
<sequence length="30" mass="3267">MINVQVSNTKFRSVGALCACVRVCVCVHTK</sequence>
<evidence type="ECO:0000313" key="1">
    <source>
        <dbReference type="EMBL" id="JAH74418.1"/>
    </source>
</evidence>
<name>A0A0E9VB34_ANGAN</name>